<dbReference type="SUPFAM" id="SSF51735">
    <property type="entry name" value="NAD(P)-binding Rossmann-fold domains"/>
    <property type="match status" value="1"/>
</dbReference>
<dbReference type="EMBL" id="CAKJTG010000004">
    <property type="protein sequence ID" value="CAG9607277.1"/>
    <property type="molecule type" value="Genomic_DNA"/>
</dbReference>
<comment type="caution">
    <text evidence="3">The sequence shown here is derived from an EMBL/GenBank/DDBJ whole genome shotgun (WGS) entry which is preliminary data.</text>
</comment>
<dbReference type="Gene3D" id="3.40.50.720">
    <property type="entry name" value="NAD(P)-binding Rossmann-like Domain"/>
    <property type="match status" value="1"/>
</dbReference>
<proteinExistence type="predicted"/>
<feature type="domain" description="Gfo/Idh/MocA-like oxidoreductase N-terminal" evidence="1">
    <location>
        <begin position="2"/>
        <end position="119"/>
    </location>
</feature>
<dbReference type="PANTHER" id="PTHR43054">
    <property type="match status" value="1"/>
</dbReference>
<dbReference type="GO" id="GO:0000166">
    <property type="term" value="F:nucleotide binding"/>
    <property type="evidence" value="ECO:0007669"/>
    <property type="project" value="InterPro"/>
</dbReference>
<evidence type="ECO:0000313" key="3">
    <source>
        <dbReference type="EMBL" id="CAG9607277.1"/>
    </source>
</evidence>
<dbReference type="AlphaFoldDB" id="A0A9C7L9E0"/>
<dbReference type="InterPro" id="IPR000683">
    <property type="entry name" value="Gfo/Idh/MocA-like_OxRdtase_N"/>
</dbReference>
<reference evidence="3" key="1">
    <citation type="submission" date="2021-10" db="EMBL/GenBank/DDBJ databases">
        <authorList>
            <person name="Criscuolo A."/>
        </authorList>
    </citation>
    <scope>NUCLEOTIDE SEQUENCE</scope>
    <source>
        <strain evidence="3">CIP111885</strain>
    </source>
</reference>
<evidence type="ECO:0000259" key="1">
    <source>
        <dbReference type="Pfam" id="PF01408"/>
    </source>
</evidence>
<dbReference type="GO" id="GO:0102497">
    <property type="term" value="F:scyllo-inositol dehydrogenase (NADP+) activity"/>
    <property type="evidence" value="ECO:0007669"/>
    <property type="project" value="UniProtKB-EC"/>
</dbReference>
<dbReference type="Proteomes" id="UP000789845">
    <property type="component" value="Unassembled WGS sequence"/>
</dbReference>
<evidence type="ECO:0000259" key="2">
    <source>
        <dbReference type="Pfam" id="PF22725"/>
    </source>
</evidence>
<dbReference type="PANTHER" id="PTHR43054:SF1">
    <property type="entry name" value="SCYLLO-INOSITOL 2-DEHYDROGENASE (NADP(+)) IOLU"/>
    <property type="match status" value="1"/>
</dbReference>
<keyword evidence="3" id="KW-0560">Oxidoreductase</keyword>
<dbReference type="Pfam" id="PF01408">
    <property type="entry name" value="GFO_IDH_MocA"/>
    <property type="match status" value="1"/>
</dbReference>
<dbReference type="SUPFAM" id="SSF55347">
    <property type="entry name" value="Glyceraldehyde-3-phosphate dehydrogenase-like, C-terminal domain"/>
    <property type="match status" value="1"/>
</dbReference>
<name>A0A9C7L9E0_9BACI</name>
<dbReference type="EC" id="1.1.1.371" evidence="3"/>
<dbReference type="InterPro" id="IPR036291">
    <property type="entry name" value="NAD(P)-bd_dom_sf"/>
</dbReference>
<gene>
    <name evidence="3" type="primary">iolU</name>
    <name evidence="3" type="ORF">NEOCIP111885_00967</name>
</gene>
<keyword evidence="4" id="KW-1185">Reference proteome</keyword>
<accession>A0A9C7L9E0</accession>
<protein>
    <submittedName>
        <fullName evidence="3">Scyllo-inositol 2-dehydrogenase (NADP(+)) IolU</fullName>
        <ecNumber evidence="3">1.1.1.371</ecNumber>
    </submittedName>
</protein>
<feature type="domain" description="GFO/IDH/MocA-like oxidoreductase" evidence="2">
    <location>
        <begin position="138"/>
        <end position="247"/>
    </location>
</feature>
<evidence type="ECO:0000313" key="4">
    <source>
        <dbReference type="Proteomes" id="UP000789845"/>
    </source>
</evidence>
<dbReference type="InterPro" id="IPR055170">
    <property type="entry name" value="GFO_IDH_MocA-like_dom"/>
</dbReference>
<dbReference type="RefSeq" id="WP_230495540.1">
    <property type="nucleotide sequence ID" value="NZ_CAKJTG010000004.1"/>
</dbReference>
<dbReference type="Pfam" id="PF22725">
    <property type="entry name" value="GFO_IDH_MocA_C3"/>
    <property type="match status" value="1"/>
</dbReference>
<organism evidence="3 4">
    <name type="scientific">Pseudoneobacillus rhizosphaerae</name>
    <dbReference type="NCBI Taxonomy" id="2880968"/>
    <lineage>
        <taxon>Bacteria</taxon>
        <taxon>Bacillati</taxon>
        <taxon>Bacillota</taxon>
        <taxon>Bacilli</taxon>
        <taxon>Bacillales</taxon>
        <taxon>Bacillaceae</taxon>
        <taxon>Pseudoneobacillus</taxon>
    </lineage>
</organism>
<dbReference type="Gene3D" id="3.30.360.10">
    <property type="entry name" value="Dihydrodipicolinate Reductase, domain 2"/>
    <property type="match status" value="1"/>
</dbReference>
<sequence>MIRFGIVGTNFITVQLLESVKNLKEFTLSAVYSRKEETANEFAAKYGVEVSYTNLEEMAKSDKIDAVYIASPNSLHASQAITFLSNGKHVLCEKPMASNTKEVEAMQKAAQEHKVLLMEAMKSTVTPNFKSIQENLHKIGKVRRYFANYCQYSSRYDAYKQGNILNAFNPAFSNGSIMDLGVYGIYPMVVLFGKPKAVKATGVMLDSGVDGEGSILFQYEEMDAVVLHSKINHSFIPSEIQGEKGSILIDQISTPDKIEIRYKDGTVEDISQVQEHPHMFYEVEEFIQLIQSNKTESQINSFFHSKLTAEITEEVRKQVGLVFPADKL</sequence>